<keyword evidence="3" id="KW-0472">Membrane</keyword>
<accession>H5SJW9</accession>
<dbReference type="Gene3D" id="1.20.1480.30">
    <property type="entry name" value="Designed four-helix bundle protein"/>
    <property type="match status" value="1"/>
</dbReference>
<evidence type="ECO:0000256" key="3">
    <source>
        <dbReference type="SAM" id="Phobius"/>
    </source>
</evidence>
<evidence type="ECO:0000313" key="4">
    <source>
        <dbReference type="EMBL" id="BAL56455.1"/>
    </source>
</evidence>
<organism evidence="4">
    <name type="scientific">uncultured prokaryote</name>
    <dbReference type="NCBI Taxonomy" id="198431"/>
    <lineage>
        <taxon>unclassified sequences</taxon>
        <taxon>environmental samples</taxon>
    </lineage>
</organism>
<feature type="coiled-coil region" evidence="1">
    <location>
        <begin position="322"/>
        <end position="371"/>
    </location>
</feature>
<protein>
    <submittedName>
        <fullName evidence="4">Hypothetical conserved protein</fullName>
    </submittedName>
</protein>
<sequence>MEIWEAIYKAFIPPPAGWLVVAVIIVTAGWALWSLWCEYKRLNLEHREVLPAVKRVIEQAWNAEDDLVERLEQWATRSELRVTLAARAVKTVLAMREARNPDMEATLTMLDYSEAPRLNLARSIPNWLLLLGIGGTVIGLASAVLPLAPQIQAAIGAADPNVASQSMAQTLEAMRHAFACSLWGILMAVVVSIGTRKVVSKQQEVVAGVQEFVLNEVAHALLPRSEAIQLETIQRTLRRGQQFLRQITEEIERVTNLMNQAAGRFNDVLESTVQRMEQIGDNLRTSAEGIQRTLLQATQSVQNSTEMLAQSAESLKTSSDQLREYHHDLRNAYEELSNLYNRSRQDLEDAITQQIKHIGQYREEMEQLANRVVERLMNISQGLADSGERFSEARQQVLQSAMEIRQAIQAAFEQLQGGLDATLRQHRDQMSQVEQRLREQVGILSQLPNMSGQIVNQLTNLHQSLNRIIDLVGILSQLPNMSGQIVNQLTELQPIAENMQQLLCSLDIRQCLDEIIGLLESIKNSLPYQAVVSPRPGNPPAGEQSRSDS</sequence>
<keyword evidence="1" id="KW-0175">Coiled coil</keyword>
<evidence type="ECO:0000256" key="2">
    <source>
        <dbReference type="SAM" id="MobiDB-lite"/>
    </source>
</evidence>
<keyword evidence="3" id="KW-1133">Transmembrane helix</keyword>
<reference evidence="4" key="2">
    <citation type="journal article" date="2012" name="PLoS ONE">
        <title>A Deeply Branching Thermophilic Bacterium with an Ancient Acetyl-CoA Pathway Dominates a Subsurface Ecosystem.</title>
        <authorList>
            <person name="Takami H."/>
            <person name="Noguchi H."/>
            <person name="Takaki Y."/>
            <person name="Uchiyama I."/>
            <person name="Toyoda A."/>
            <person name="Nishi S."/>
            <person name="Chee G.-J."/>
            <person name="Arai W."/>
            <person name="Nunoura T."/>
            <person name="Itoh T."/>
            <person name="Hattori M."/>
            <person name="Takai K."/>
        </authorList>
    </citation>
    <scope>NUCLEOTIDE SEQUENCE</scope>
</reference>
<evidence type="ECO:0000256" key="1">
    <source>
        <dbReference type="SAM" id="Coils"/>
    </source>
</evidence>
<reference evidence="4" key="1">
    <citation type="journal article" date="2005" name="Environ. Microbiol.">
        <title>Genetic and functional properties of uncultivated thermophilic crenarchaeotes from a subsurface gold mine as revealed by analysis of genome fragments.</title>
        <authorList>
            <person name="Nunoura T."/>
            <person name="Hirayama H."/>
            <person name="Takami H."/>
            <person name="Oida H."/>
            <person name="Nishi S."/>
            <person name="Shimamura S."/>
            <person name="Suzuki Y."/>
            <person name="Inagaki F."/>
            <person name="Takai K."/>
            <person name="Nealson K.H."/>
            <person name="Horikoshi K."/>
        </authorList>
    </citation>
    <scope>NUCLEOTIDE SEQUENCE</scope>
</reference>
<feature type="transmembrane region" description="Helical" evidence="3">
    <location>
        <begin position="16"/>
        <end position="37"/>
    </location>
</feature>
<dbReference type="Gene3D" id="1.20.120.20">
    <property type="entry name" value="Apolipoprotein"/>
    <property type="match status" value="1"/>
</dbReference>
<dbReference type="EMBL" id="AP011748">
    <property type="protein sequence ID" value="BAL56455.1"/>
    <property type="molecule type" value="Genomic_DNA"/>
</dbReference>
<dbReference type="AlphaFoldDB" id="H5SJW9"/>
<keyword evidence="3" id="KW-0812">Transmembrane</keyword>
<dbReference type="SUPFAM" id="SSF58113">
    <property type="entry name" value="Apolipoprotein A-I"/>
    <property type="match status" value="1"/>
</dbReference>
<feature type="region of interest" description="Disordered" evidence="2">
    <location>
        <begin position="530"/>
        <end position="549"/>
    </location>
</feature>
<gene>
    <name evidence="4" type="ORF">HGMM_F38G10C05</name>
</gene>
<name>H5SJW9_9ZZZZ</name>
<proteinExistence type="predicted"/>
<feature type="transmembrane region" description="Helical" evidence="3">
    <location>
        <begin position="127"/>
        <end position="148"/>
    </location>
</feature>